<evidence type="ECO:0000256" key="18">
    <source>
        <dbReference type="ARBA" id="ARBA00025552"/>
    </source>
</evidence>
<dbReference type="PROSITE" id="PS50970">
    <property type="entry name" value="HCY"/>
    <property type="match status" value="1"/>
</dbReference>
<feature type="binding site" evidence="20">
    <location>
        <position position="313"/>
    </location>
    <ligand>
        <name>Zn(2+)</name>
        <dbReference type="ChEBI" id="CHEBI:29105"/>
    </ligand>
</feature>
<comment type="catalytic activity">
    <reaction evidence="1">
        <text>(6S)-5-methyl-5,6,7,8-tetrahydrofolate + L-homocysteine = (6S)-5,6,7,8-tetrahydrofolate + L-methionine</text>
        <dbReference type="Rhea" id="RHEA:11172"/>
        <dbReference type="ChEBI" id="CHEBI:18608"/>
        <dbReference type="ChEBI" id="CHEBI:57453"/>
        <dbReference type="ChEBI" id="CHEBI:57844"/>
        <dbReference type="ChEBI" id="CHEBI:58199"/>
        <dbReference type="EC" id="2.1.1.13"/>
    </reaction>
</comment>
<evidence type="ECO:0000256" key="13">
    <source>
        <dbReference type="ARBA" id="ARBA00022723"/>
    </source>
</evidence>
<dbReference type="Pfam" id="PF02310">
    <property type="entry name" value="B12-binding"/>
    <property type="match status" value="1"/>
</dbReference>
<comment type="cofactor">
    <cofactor evidence="3">
        <name>methylcob(III)alamin</name>
        <dbReference type="ChEBI" id="CHEBI:28115"/>
    </cofactor>
</comment>
<keyword evidence="15 20" id="KW-0862">Zinc</keyword>
<evidence type="ECO:0000256" key="11">
    <source>
        <dbReference type="ARBA" id="ARBA00022679"/>
    </source>
</evidence>
<keyword evidence="12" id="KW-0949">S-adenosyl-L-methionine</keyword>
<dbReference type="InterPro" id="IPR007569">
    <property type="entry name" value="DUF559"/>
</dbReference>
<evidence type="ECO:0000313" key="29">
    <source>
        <dbReference type="Proteomes" id="UP001499909"/>
    </source>
</evidence>
<dbReference type="SUPFAM" id="SSF52980">
    <property type="entry name" value="Restriction endonuclease-like"/>
    <property type="match status" value="1"/>
</dbReference>
<evidence type="ECO:0000256" key="14">
    <source>
        <dbReference type="ARBA" id="ARBA00022737"/>
    </source>
</evidence>
<dbReference type="SUPFAM" id="SSF47644">
    <property type="entry name" value="Methionine synthase domain"/>
    <property type="match status" value="1"/>
</dbReference>
<dbReference type="Pfam" id="PF04480">
    <property type="entry name" value="DUF559"/>
    <property type="match status" value="1"/>
</dbReference>
<evidence type="ECO:0000256" key="3">
    <source>
        <dbReference type="ARBA" id="ARBA00001956"/>
    </source>
</evidence>
<feature type="binding site" evidence="20">
    <location>
        <position position="250"/>
    </location>
    <ligand>
        <name>Zn(2+)</name>
        <dbReference type="ChEBI" id="CHEBI:29105"/>
    </ligand>
</feature>
<evidence type="ECO:0000256" key="10">
    <source>
        <dbReference type="ARBA" id="ARBA00022628"/>
    </source>
</evidence>
<dbReference type="PROSITE" id="PS50974">
    <property type="entry name" value="ADOMET_ACTIVATION"/>
    <property type="match status" value="1"/>
</dbReference>
<dbReference type="Pfam" id="PF02965">
    <property type="entry name" value="Met_synt_B12"/>
    <property type="match status" value="1"/>
</dbReference>
<keyword evidence="16" id="KW-0486">Methionine biosynthesis</keyword>
<dbReference type="Gene3D" id="1.10.1240.10">
    <property type="entry name" value="Methionine synthase domain"/>
    <property type="match status" value="1"/>
</dbReference>
<dbReference type="CDD" id="cd02069">
    <property type="entry name" value="methionine_synthase_B12_BD"/>
    <property type="match status" value="1"/>
</dbReference>
<keyword evidence="8 21" id="KW-0489">Methyltransferase</keyword>
<evidence type="ECO:0000259" key="24">
    <source>
        <dbReference type="PROSITE" id="PS50972"/>
    </source>
</evidence>
<evidence type="ECO:0000256" key="8">
    <source>
        <dbReference type="ARBA" id="ARBA00022603"/>
    </source>
</evidence>
<dbReference type="InterPro" id="IPR047216">
    <property type="entry name" value="Endonuclease_DUF559_bact"/>
</dbReference>
<dbReference type="InterPro" id="IPR036724">
    <property type="entry name" value="Cobalamin-bd_sf"/>
</dbReference>
<dbReference type="Gene3D" id="3.20.20.330">
    <property type="entry name" value="Homocysteine-binding-like domain"/>
    <property type="match status" value="1"/>
</dbReference>
<dbReference type="SUPFAM" id="SSF56507">
    <property type="entry name" value="Methionine synthase activation domain-like"/>
    <property type="match status" value="1"/>
</dbReference>
<comment type="cofactor">
    <cofactor evidence="2 20">
        <name>Zn(2+)</name>
        <dbReference type="ChEBI" id="CHEBI:29105"/>
    </cofactor>
</comment>
<dbReference type="SMART" id="SM01018">
    <property type="entry name" value="B12-binding_2"/>
    <property type="match status" value="1"/>
</dbReference>
<dbReference type="InterPro" id="IPR003726">
    <property type="entry name" value="HCY_dom"/>
</dbReference>
<evidence type="ECO:0000256" key="22">
    <source>
        <dbReference type="SAM" id="MobiDB-lite"/>
    </source>
</evidence>
<evidence type="ECO:0000256" key="20">
    <source>
        <dbReference type="PROSITE-ProRule" id="PRU00333"/>
    </source>
</evidence>
<dbReference type="Pfam" id="PF00809">
    <property type="entry name" value="Pterin_bind"/>
    <property type="match status" value="1"/>
</dbReference>
<evidence type="ECO:0000313" key="28">
    <source>
        <dbReference type="EMBL" id="GAA3933900.1"/>
    </source>
</evidence>
<dbReference type="Gene3D" id="3.40.960.10">
    <property type="entry name" value="VSR Endonuclease"/>
    <property type="match status" value="1"/>
</dbReference>
<keyword evidence="13 20" id="KW-0479">Metal-binding</keyword>
<feature type="domain" description="B12-binding" evidence="26">
    <location>
        <begin position="781"/>
        <end position="916"/>
    </location>
</feature>
<dbReference type="PANTHER" id="PTHR45833">
    <property type="entry name" value="METHIONINE SYNTHASE"/>
    <property type="match status" value="1"/>
</dbReference>
<dbReference type="InterPro" id="IPR050554">
    <property type="entry name" value="Met_Synthase/Corrinoid"/>
</dbReference>
<dbReference type="InterPro" id="IPR006158">
    <property type="entry name" value="Cobalamin-bd"/>
</dbReference>
<dbReference type="CDD" id="cd00740">
    <property type="entry name" value="MeTr"/>
    <property type="match status" value="1"/>
</dbReference>
<protein>
    <recommendedName>
        <fullName evidence="7 19">Methionine synthase</fullName>
        <ecNumber evidence="6 19">2.1.1.13</ecNumber>
    </recommendedName>
</protein>
<dbReference type="InterPro" id="IPR036589">
    <property type="entry name" value="HCY_dom_sf"/>
</dbReference>
<dbReference type="PROSITE" id="PS51337">
    <property type="entry name" value="B12_BINDING_NTER"/>
    <property type="match status" value="1"/>
</dbReference>
<evidence type="ECO:0000256" key="17">
    <source>
        <dbReference type="ARBA" id="ARBA00023285"/>
    </source>
</evidence>
<comment type="similarity">
    <text evidence="5">Belongs to the vitamin-B12 dependent methionine synthase family.</text>
</comment>
<dbReference type="Pfam" id="PF02574">
    <property type="entry name" value="S-methyl_trans"/>
    <property type="match status" value="1"/>
</dbReference>
<dbReference type="Gene3D" id="3.20.20.20">
    <property type="entry name" value="Dihydropteroate synthase-like"/>
    <property type="match status" value="1"/>
</dbReference>
<dbReference type="NCBIfam" id="NF007024">
    <property type="entry name" value="PRK09490.1"/>
    <property type="match status" value="1"/>
</dbReference>
<feature type="domain" description="B12-binding N-terminal" evidence="27">
    <location>
        <begin position="683"/>
        <end position="777"/>
    </location>
</feature>
<dbReference type="EC" id="2.1.1.13" evidence="6 19"/>
<dbReference type="InterPro" id="IPR011822">
    <property type="entry name" value="MetH"/>
</dbReference>
<evidence type="ECO:0000256" key="6">
    <source>
        <dbReference type="ARBA" id="ARBA00012032"/>
    </source>
</evidence>
<evidence type="ECO:0000259" key="27">
    <source>
        <dbReference type="PROSITE" id="PS51337"/>
    </source>
</evidence>
<evidence type="ECO:0000259" key="23">
    <source>
        <dbReference type="PROSITE" id="PS50970"/>
    </source>
</evidence>
<feature type="binding site" evidence="20">
    <location>
        <position position="314"/>
    </location>
    <ligand>
        <name>Zn(2+)</name>
        <dbReference type="ChEBI" id="CHEBI:29105"/>
    </ligand>
</feature>
<dbReference type="InterPro" id="IPR000489">
    <property type="entry name" value="Pterin-binding_dom"/>
</dbReference>
<keyword evidence="29" id="KW-1185">Reference proteome</keyword>
<evidence type="ECO:0000256" key="9">
    <source>
        <dbReference type="ARBA" id="ARBA00022605"/>
    </source>
</evidence>
<comment type="caution">
    <text evidence="28">The sequence shown here is derived from an EMBL/GenBank/DDBJ whole genome shotgun (WGS) entry which is preliminary data.</text>
</comment>
<feature type="domain" description="Hcy-binding" evidence="23">
    <location>
        <begin position="8"/>
        <end position="328"/>
    </location>
</feature>
<keyword evidence="14" id="KW-0677">Repeat</keyword>
<evidence type="ECO:0000256" key="15">
    <source>
        <dbReference type="ARBA" id="ARBA00022833"/>
    </source>
</evidence>
<name>A0ABP7N2I6_9BACT</name>
<evidence type="ECO:0000256" key="4">
    <source>
        <dbReference type="ARBA" id="ARBA00005178"/>
    </source>
</evidence>
<feature type="region of interest" description="Disordered" evidence="22">
    <location>
        <begin position="1262"/>
        <end position="1292"/>
    </location>
</feature>
<evidence type="ECO:0000256" key="21">
    <source>
        <dbReference type="PROSITE-ProRule" id="PRU00346"/>
    </source>
</evidence>
<dbReference type="Gene3D" id="3.10.196.10">
    <property type="entry name" value="Vitamin B12-dependent methionine synthase, activation domain"/>
    <property type="match status" value="1"/>
</dbReference>
<accession>A0ABP7N2I6</accession>
<dbReference type="PIRSF" id="PIRSF000381">
    <property type="entry name" value="MetH"/>
    <property type="match status" value="1"/>
</dbReference>
<sequence>MQPTLRPDSPLYAILQQRILVLDGAMGTMIQRHPLEEADFRGPRFADHPKPLRGNNDLLSLTRPDIIRGIHHDYFAAGADMVETNTFSGTTIAQADYGLEHIVYELNFESARIAKEVADEFTAREPHKPRFVAGAVGPTNRTASLSPDVNRPGFRAVTFDELAAAYLEQVRGLIDGGSDTLLIETIFDTLNAKAALYAVQKFFDEGGKVVPVMISGTITDASGRTLSGQTVEAFWNSISHLPLLSVGLNCALGADQLHIYVRELSRIADVHISAYPNAGLPNAFGGYDESAQEFAAVVENYLKEGIVTVAGGCCGTTPQHIAELSKLAQRYAPRPLPQLRNAQLVISNEELRIADDQQADEPITTSQLLITNSSATRLSGLEPFNIYPDSLFVNVGERCNVTGSRAFARLIRTGSYEAALQVARDQVEGGAQVLDVNMDEGMLDSEQAMTTFLNLIASEPDISRVPVMIDSSKWTVLEAGLKCVQGKSIVNSISLKEGEDVFRQHARTVRQYGAAVVVMAFDETGQADTFEKKIAVCKRSYDILVNEVGFPPQDIIFDPNILTVGTGMEEHRNYALDFIEAVRWIKANLPGALTSGGISNISFSFRGNDVVREAIHSSFLYHAIRAGLDMGIVNPSQLAVYDEVPKDLLELVEDVLLNRRADATERLVDFAETVQQKGKVEVVADAWRSLPVAERLQHALVRGITEFIDQDTEEVRRQVGRPLEVIEGPLMAGMNVVGDLFGAGKMFLPQVVKSARVMKKAVAYLEPYLLADKRGQERQTAGKILLATVKGDVHDIGKNIVGVVLACNNFDIVDLGVMVPLERILDEAVKQQVDIIGLSGLITPSLDEMVYVAQEMEKRGLKTPLLIGGATTSRLHAAVKIAPNYSGPIVHVHDASRSVGVAASLLGSSAEAYGRTVRDEYTSLRQDYASRQRDKNYLPIEAARANGFKADWATAPITKPTFLGTKVLDHYPLAELAEYIDWTPFFHTWELKGRYPRILDDATLGEAATRLFADAQAMLQKVIAENLLTARAVVGFWPANTVGADTIEIYADDQRQQVTTEFFTLRQQGEKGPNVPNLAFSDFLAPKESGRADYIGGFAVTAGLGIEKLIGQFEADHDDYSSIMIKALADRLAEAFAERLHQRVREEFWGYSAGEKLTKEELIQEQYRGVRPAPGYPGCPDHTEKVTLFQLLDADQQTGITLTENLAMYPASSVSGLYYAHPDSRYFGLGKIGKDQVTDIAGRKNMPVAELERWLSPNLNYEVASSAPHPPAPSPKEERGSQTTTPAAEHFYPPDKVLTADKRQYGKLDLKGRSREMRQQPTEAEEVLWQALRDNKLGSKFRRQHSIDRYIVDFVSIGSKLIVEVDGDVHQQSDQAAYDQGRTALLTELGYQVLRFPNEQVTQRLPEVLAAIKALLPVSAN</sequence>
<evidence type="ECO:0000256" key="19">
    <source>
        <dbReference type="NCBIfam" id="TIGR02082"/>
    </source>
</evidence>
<dbReference type="RefSeq" id="WP_345112751.1">
    <property type="nucleotide sequence ID" value="NZ_BAABDH010000034.1"/>
</dbReference>
<organism evidence="28 29">
    <name type="scientific">Hymenobacter algoricola</name>
    <dbReference type="NCBI Taxonomy" id="486267"/>
    <lineage>
        <taxon>Bacteria</taxon>
        <taxon>Pseudomonadati</taxon>
        <taxon>Bacteroidota</taxon>
        <taxon>Cytophagia</taxon>
        <taxon>Cytophagales</taxon>
        <taxon>Hymenobacteraceae</taxon>
        <taxon>Hymenobacter</taxon>
    </lineage>
</organism>
<dbReference type="EMBL" id="BAABDH010000034">
    <property type="protein sequence ID" value="GAA3933900.1"/>
    <property type="molecule type" value="Genomic_DNA"/>
</dbReference>
<keyword evidence="11 21" id="KW-0808">Transferase</keyword>
<dbReference type="SUPFAM" id="SSF52242">
    <property type="entry name" value="Cobalamin (vitamin B12)-binding domain"/>
    <property type="match status" value="1"/>
</dbReference>
<evidence type="ECO:0000256" key="1">
    <source>
        <dbReference type="ARBA" id="ARBA00001700"/>
    </source>
</evidence>
<evidence type="ECO:0000256" key="5">
    <source>
        <dbReference type="ARBA" id="ARBA00010398"/>
    </source>
</evidence>
<dbReference type="SUPFAM" id="SSF51717">
    <property type="entry name" value="Dihydropteroate synthetase-like"/>
    <property type="match status" value="1"/>
</dbReference>
<dbReference type="CDD" id="cd01038">
    <property type="entry name" value="Endonuclease_DUF559"/>
    <property type="match status" value="1"/>
</dbReference>
<evidence type="ECO:0000256" key="12">
    <source>
        <dbReference type="ARBA" id="ARBA00022691"/>
    </source>
</evidence>
<evidence type="ECO:0000259" key="25">
    <source>
        <dbReference type="PROSITE" id="PS50974"/>
    </source>
</evidence>
<gene>
    <name evidence="28" type="primary">metH</name>
    <name evidence="28" type="ORF">GCM10022406_18090</name>
</gene>
<dbReference type="InterPro" id="IPR011005">
    <property type="entry name" value="Dihydropteroate_synth-like_sf"/>
</dbReference>
<dbReference type="PROSITE" id="PS50972">
    <property type="entry name" value="PTERIN_BINDING"/>
    <property type="match status" value="1"/>
</dbReference>
<comment type="function">
    <text evidence="18">Catalyzes the transfer of a methyl group from methyl-cobalamin to homocysteine, yielding enzyme-bound cob(I)alamin and methionine. Subsequently, remethylates the cofactor using methyltetrahydrofolate.</text>
</comment>
<dbReference type="InterPro" id="IPR003759">
    <property type="entry name" value="Cbl-bd_cap"/>
</dbReference>
<dbReference type="PANTHER" id="PTHR45833:SF1">
    <property type="entry name" value="METHIONINE SYNTHASE"/>
    <property type="match status" value="1"/>
</dbReference>
<comment type="pathway">
    <text evidence="4">Amino-acid biosynthesis; L-methionine biosynthesis via de novo pathway; L-methionine from L-homocysteine (MetH route): step 1/1.</text>
</comment>
<dbReference type="Proteomes" id="UP001499909">
    <property type="component" value="Unassembled WGS sequence"/>
</dbReference>
<dbReference type="InterPro" id="IPR004223">
    <property type="entry name" value="VitB12-dep_Met_synth_activ_dom"/>
</dbReference>
<keyword evidence="10" id="KW-0846">Cobalamin</keyword>
<dbReference type="NCBIfam" id="TIGR02082">
    <property type="entry name" value="metH"/>
    <property type="match status" value="1"/>
</dbReference>
<dbReference type="Pfam" id="PF02607">
    <property type="entry name" value="B12-binding_2"/>
    <property type="match status" value="1"/>
</dbReference>
<dbReference type="Gene3D" id="3.40.50.280">
    <property type="entry name" value="Cobalamin-binding domain"/>
    <property type="match status" value="1"/>
</dbReference>
<feature type="domain" description="AdoMet activation" evidence="25">
    <location>
        <begin position="931"/>
        <end position="1264"/>
    </location>
</feature>
<dbReference type="InterPro" id="IPR036594">
    <property type="entry name" value="Meth_synthase_dom"/>
</dbReference>
<dbReference type="PROSITE" id="PS51332">
    <property type="entry name" value="B12_BINDING"/>
    <property type="match status" value="1"/>
</dbReference>
<dbReference type="Gene3D" id="1.10.288.10">
    <property type="entry name" value="Cobalamin-dependent Methionine Synthase, domain 2"/>
    <property type="match status" value="1"/>
</dbReference>
<feature type="domain" description="Pterin-binding" evidence="24">
    <location>
        <begin position="392"/>
        <end position="653"/>
    </location>
</feature>
<dbReference type="InterPro" id="IPR033706">
    <property type="entry name" value="Met_synthase_B12-bd"/>
</dbReference>
<evidence type="ECO:0000259" key="26">
    <source>
        <dbReference type="PROSITE" id="PS51332"/>
    </source>
</evidence>
<evidence type="ECO:0000256" key="16">
    <source>
        <dbReference type="ARBA" id="ARBA00023167"/>
    </source>
</evidence>
<dbReference type="InterPro" id="IPR037010">
    <property type="entry name" value="VitB12-dep_Met_synth_activ_sf"/>
</dbReference>
<evidence type="ECO:0000256" key="2">
    <source>
        <dbReference type="ARBA" id="ARBA00001947"/>
    </source>
</evidence>
<keyword evidence="17" id="KW-0170">Cobalt</keyword>
<dbReference type="SUPFAM" id="SSF82282">
    <property type="entry name" value="Homocysteine S-methyltransferase"/>
    <property type="match status" value="1"/>
</dbReference>
<reference evidence="29" key="1">
    <citation type="journal article" date="2019" name="Int. J. Syst. Evol. Microbiol.">
        <title>The Global Catalogue of Microorganisms (GCM) 10K type strain sequencing project: providing services to taxonomists for standard genome sequencing and annotation.</title>
        <authorList>
            <consortium name="The Broad Institute Genomics Platform"/>
            <consortium name="The Broad Institute Genome Sequencing Center for Infectious Disease"/>
            <person name="Wu L."/>
            <person name="Ma J."/>
        </authorList>
    </citation>
    <scope>NUCLEOTIDE SEQUENCE [LARGE SCALE GENOMIC DNA]</scope>
    <source>
        <strain evidence="29">JCM 17214</strain>
    </source>
</reference>
<keyword evidence="9" id="KW-0028">Amino-acid biosynthesis</keyword>
<evidence type="ECO:0000256" key="7">
    <source>
        <dbReference type="ARBA" id="ARBA00013998"/>
    </source>
</evidence>
<dbReference type="InterPro" id="IPR011335">
    <property type="entry name" value="Restrct_endonuc-II-like"/>
</dbReference>
<proteinExistence type="inferred from homology"/>